<name>A0A3P7J1D5_STRVU</name>
<dbReference type="AlphaFoldDB" id="A0A3P7J1D5"/>
<dbReference type="GO" id="GO:0005634">
    <property type="term" value="C:nucleus"/>
    <property type="evidence" value="ECO:0007669"/>
    <property type="project" value="TreeGrafter"/>
</dbReference>
<evidence type="ECO:0000313" key="4">
    <source>
        <dbReference type="EMBL" id="VDM70277.1"/>
    </source>
</evidence>
<dbReference type="InterPro" id="IPR043129">
    <property type="entry name" value="ATPase_NBD"/>
</dbReference>
<dbReference type="GO" id="GO:0015937">
    <property type="term" value="P:coenzyme A biosynthetic process"/>
    <property type="evidence" value="ECO:0007669"/>
    <property type="project" value="UniProtKB-KW"/>
</dbReference>
<dbReference type="SUPFAM" id="SSF53067">
    <property type="entry name" value="Actin-like ATPase domain"/>
    <property type="match status" value="1"/>
</dbReference>
<evidence type="ECO:0000256" key="1">
    <source>
        <dbReference type="ARBA" id="ARBA00022741"/>
    </source>
</evidence>
<evidence type="ECO:0000313" key="5">
    <source>
        <dbReference type="Proteomes" id="UP000270094"/>
    </source>
</evidence>
<dbReference type="GO" id="GO:0005524">
    <property type="term" value="F:ATP binding"/>
    <property type="evidence" value="ECO:0007669"/>
    <property type="project" value="UniProtKB-KW"/>
</dbReference>
<dbReference type="EMBL" id="UYYB01015378">
    <property type="protein sequence ID" value="VDM70277.1"/>
    <property type="molecule type" value="Genomic_DNA"/>
</dbReference>
<dbReference type="OrthoDB" id="275583at2759"/>
<dbReference type="Pfam" id="PF03630">
    <property type="entry name" value="Fumble"/>
    <property type="match status" value="1"/>
</dbReference>
<keyword evidence="5" id="KW-1185">Reference proteome</keyword>
<dbReference type="PANTHER" id="PTHR12280">
    <property type="entry name" value="PANTOTHENATE KINASE"/>
    <property type="match status" value="1"/>
</dbReference>
<gene>
    <name evidence="4" type="ORF">SVUK_LOCUS5275</name>
</gene>
<evidence type="ECO:0008006" key="6">
    <source>
        <dbReference type="Google" id="ProtNLM"/>
    </source>
</evidence>
<keyword evidence="1" id="KW-0547">Nucleotide-binding</keyword>
<dbReference type="InterPro" id="IPR004567">
    <property type="entry name" value="Type_II_PanK"/>
</dbReference>
<sequence length="109" mass="12165">MTSLIYGCDFLLKNNEDESFTYHHEAIGIERYQYKPIAADSVYPFLLVNIGTGISVLKVDSPSQFQRVGGSSMGGGAFIGLGHLLTSAQSKINNFEEQIRKEFSPLRFR</sequence>
<dbReference type="Proteomes" id="UP000270094">
    <property type="component" value="Unassembled WGS sequence"/>
</dbReference>
<accession>A0A3P7J1D5</accession>
<organism evidence="4 5">
    <name type="scientific">Strongylus vulgaris</name>
    <name type="common">Blood worm</name>
    <dbReference type="NCBI Taxonomy" id="40348"/>
    <lineage>
        <taxon>Eukaryota</taxon>
        <taxon>Metazoa</taxon>
        <taxon>Ecdysozoa</taxon>
        <taxon>Nematoda</taxon>
        <taxon>Chromadorea</taxon>
        <taxon>Rhabditida</taxon>
        <taxon>Rhabditina</taxon>
        <taxon>Rhabditomorpha</taxon>
        <taxon>Strongyloidea</taxon>
        <taxon>Strongylidae</taxon>
        <taxon>Strongylus</taxon>
    </lineage>
</organism>
<protein>
    <recommendedName>
        <fullName evidence="6">Pantothenate kinase</fullName>
    </recommendedName>
</protein>
<keyword evidence="3" id="KW-0173">Coenzyme A biosynthesis</keyword>
<dbReference type="GO" id="GO:0004594">
    <property type="term" value="F:pantothenate kinase activity"/>
    <property type="evidence" value="ECO:0007669"/>
    <property type="project" value="TreeGrafter"/>
</dbReference>
<dbReference type="Gene3D" id="3.30.420.40">
    <property type="match status" value="1"/>
</dbReference>
<evidence type="ECO:0000256" key="2">
    <source>
        <dbReference type="ARBA" id="ARBA00022840"/>
    </source>
</evidence>
<evidence type="ECO:0000256" key="3">
    <source>
        <dbReference type="ARBA" id="ARBA00022993"/>
    </source>
</evidence>
<keyword evidence="2" id="KW-0067">ATP-binding</keyword>
<dbReference type="GO" id="GO:0005829">
    <property type="term" value="C:cytosol"/>
    <property type="evidence" value="ECO:0007669"/>
    <property type="project" value="TreeGrafter"/>
</dbReference>
<reference evidence="4 5" key="1">
    <citation type="submission" date="2018-11" db="EMBL/GenBank/DDBJ databases">
        <authorList>
            <consortium name="Pathogen Informatics"/>
        </authorList>
    </citation>
    <scope>NUCLEOTIDE SEQUENCE [LARGE SCALE GENOMIC DNA]</scope>
</reference>
<proteinExistence type="predicted"/>
<dbReference type="PANTHER" id="PTHR12280:SF20">
    <property type="entry name" value="4'-PHOSPHOPANTETHEINE PHOSPHATASE"/>
    <property type="match status" value="1"/>
</dbReference>